<organism evidence="3 4">
    <name type="scientific">Halorientalis pallida</name>
    <dbReference type="NCBI Taxonomy" id="2479928"/>
    <lineage>
        <taxon>Archaea</taxon>
        <taxon>Methanobacteriati</taxon>
        <taxon>Methanobacteriota</taxon>
        <taxon>Stenosarchaea group</taxon>
        <taxon>Halobacteria</taxon>
        <taxon>Halobacteriales</taxon>
        <taxon>Haloarculaceae</taxon>
        <taxon>Halorientalis</taxon>
    </lineage>
</organism>
<evidence type="ECO:0000313" key="4">
    <source>
        <dbReference type="Proteomes" id="UP000289691"/>
    </source>
</evidence>
<feature type="compositionally biased region" description="Acidic residues" evidence="1">
    <location>
        <begin position="261"/>
        <end position="333"/>
    </location>
</feature>
<protein>
    <submittedName>
        <fullName evidence="3">DUF4397 domain-containing protein</fullName>
    </submittedName>
</protein>
<proteinExistence type="predicted"/>
<dbReference type="AlphaFoldDB" id="A0A498L592"/>
<feature type="domain" description="DUF4397" evidence="2">
    <location>
        <begin position="48"/>
        <end position="167"/>
    </location>
</feature>
<dbReference type="Proteomes" id="UP000289691">
    <property type="component" value="Unassembled WGS sequence"/>
</dbReference>
<gene>
    <name evidence="3" type="ORF">EAF64_01985</name>
</gene>
<name>A0A498L592_9EURY</name>
<dbReference type="RefSeq" id="WP_129067297.1">
    <property type="nucleotide sequence ID" value="NZ_RDFA01000001.1"/>
</dbReference>
<evidence type="ECO:0000256" key="1">
    <source>
        <dbReference type="SAM" id="MobiDB-lite"/>
    </source>
</evidence>
<dbReference type="OrthoDB" id="187327at2157"/>
<sequence length="339" mass="36019">MVSARKRSTQVLAITLLLVAVGGLVVVGPTLAQEDDDEADEDEEEPGSQVRLVHAVPDGPAVDVYIDGERVLQEVDPGEVIDYQEVEPGNHSFVLVAAEEPGGVVLDTRVETEERGNYTVAATGQFEGGDGETEPVALLDNATEVQSEFAAVRLGHLVRGAPDVTVTLNATGGVVFEQVTFGEATQYKTIPEGEYTLDIRADGADGDVIATVDADLAGGEATSLLAVGAEDENETLQVLQQTDPTGPEELSPDIVPQPNGDEADDTDDEETAEDETDETVENETEDEPIDINETDVTEEVTEETGEAEDEADEETDDEDDEAAEDEADEEDTETATPEA</sequence>
<dbReference type="Pfam" id="PF14344">
    <property type="entry name" value="DUF4397"/>
    <property type="match status" value="1"/>
</dbReference>
<feature type="region of interest" description="Disordered" evidence="1">
    <location>
        <begin position="242"/>
        <end position="339"/>
    </location>
</feature>
<keyword evidence="4" id="KW-1185">Reference proteome</keyword>
<accession>A0A498L592</accession>
<dbReference type="EMBL" id="RDFA01000001">
    <property type="protein sequence ID" value="RXK51432.1"/>
    <property type="molecule type" value="Genomic_DNA"/>
</dbReference>
<comment type="caution">
    <text evidence="3">The sequence shown here is derived from an EMBL/GenBank/DDBJ whole genome shotgun (WGS) entry which is preliminary data.</text>
</comment>
<evidence type="ECO:0000313" key="3">
    <source>
        <dbReference type="EMBL" id="RXK51432.1"/>
    </source>
</evidence>
<evidence type="ECO:0000259" key="2">
    <source>
        <dbReference type="Pfam" id="PF14344"/>
    </source>
</evidence>
<dbReference type="InterPro" id="IPR025510">
    <property type="entry name" value="DUF4397"/>
</dbReference>
<reference evidence="3 4" key="1">
    <citation type="submission" date="2019-01" db="EMBL/GenBank/DDBJ databases">
        <title>Halorientalis sp. F13-25 a new haloarchaeum isolated from hypersaline water.</title>
        <authorList>
            <person name="Ana D.-V."/>
            <person name="Cristina S.-P."/>
            <person name="Antonio V."/>
        </authorList>
    </citation>
    <scope>NUCLEOTIDE SEQUENCE [LARGE SCALE GENOMIC DNA]</scope>
    <source>
        <strain evidence="3 4">F13-25</strain>
    </source>
</reference>